<organism evidence="1 2">
    <name type="scientific">Larkinella rosea</name>
    <dbReference type="NCBI Taxonomy" id="2025312"/>
    <lineage>
        <taxon>Bacteria</taxon>
        <taxon>Pseudomonadati</taxon>
        <taxon>Bacteroidota</taxon>
        <taxon>Cytophagia</taxon>
        <taxon>Cytophagales</taxon>
        <taxon>Spirosomataceae</taxon>
        <taxon>Larkinella</taxon>
    </lineage>
</organism>
<protein>
    <recommendedName>
        <fullName evidence="3">ABM domain-containing protein</fullName>
    </recommendedName>
</protein>
<accession>A0A3P1BS81</accession>
<dbReference type="Gene3D" id="3.30.70.100">
    <property type="match status" value="1"/>
</dbReference>
<dbReference type="Proteomes" id="UP000271925">
    <property type="component" value="Unassembled WGS sequence"/>
</dbReference>
<dbReference type="EMBL" id="RQJO01000008">
    <property type="protein sequence ID" value="RRB03952.1"/>
    <property type="molecule type" value="Genomic_DNA"/>
</dbReference>
<dbReference type="AlphaFoldDB" id="A0A3P1BS81"/>
<sequence length="98" mass="10811">MFARVIQVPLKTGTIADATAYFQNSVGPALKELDGFINSRFLTNTETNKCLMVTLWVSEEARINAETNGFLQGVLKNMGDYFAGPPTIDYYEVGVQVV</sequence>
<reference evidence="1 2" key="1">
    <citation type="submission" date="2018-11" db="EMBL/GenBank/DDBJ databases">
        <authorList>
            <person name="Zhou Z."/>
            <person name="Wang G."/>
        </authorList>
    </citation>
    <scope>NUCLEOTIDE SEQUENCE [LARGE SCALE GENOMIC DNA]</scope>
    <source>
        <strain evidence="1 2">KCTC52004</strain>
    </source>
</reference>
<dbReference type="InterPro" id="IPR011008">
    <property type="entry name" value="Dimeric_a/b-barrel"/>
</dbReference>
<dbReference type="OrthoDB" id="962154at2"/>
<keyword evidence="2" id="KW-1185">Reference proteome</keyword>
<dbReference type="RefSeq" id="WP_124874193.1">
    <property type="nucleotide sequence ID" value="NZ_RQJO01000008.1"/>
</dbReference>
<gene>
    <name evidence="1" type="ORF">EHT25_10485</name>
</gene>
<name>A0A3P1BS81_9BACT</name>
<comment type="caution">
    <text evidence="1">The sequence shown here is derived from an EMBL/GenBank/DDBJ whole genome shotgun (WGS) entry which is preliminary data.</text>
</comment>
<evidence type="ECO:0000313" key="1">
    <source>
        <dbReference type="EMBL" id="RRB03952.1"/>
    </source>
</evidence>
<evidence type="ECO:0000313" key="2">
    <source>
        <dbReference type="Proteomes" id="UP000271925"/>
    </source>
</evidence>
<dbReference type="SUPFAM" id="SSF54909">
    <property type="entry name" value="Dimeric alpha+beta barrel"/>
    <property type="match status" value="1"/>
</dbReference>
<evidence type="ECO:0008006" key="3">
    <source>
        <dbReference type="Google" id="ProtNLM"/>
    </source>
</evidence>
<proteinExistence type="predicted"/>